<proteinExistence type="predicted"/>
<comment type="caution">
    <text evidence="3">The sequence shown here is derived from an EMBL/GenBank/DDBJ whole genome shotgun (WGS) entry which is preliminary data.</text>
</comment>
<evidence type="ECO:0000256" key="1">
    <source>
        <dbReference type="SAM" id="MobiDB-lite"/>
    </source>
</evidence>
<sequence length="264" mass="30945">MYNQTSDEETDFITDNYTSTVDTDYEADNYTSGVETDFETDAYTSGVETDYETDSYTSGFETDYESTYQQPTQKPTKAKSRRSDKSSESSESRRSDKSSKSSKSSISSRSSRLNTSYPFFKELKIFINAHPSLYKFLHLSLVIALLLLIFDISSRVFSTLLNFYYDFLIETRIYPIIGLPNNPVFIAKHRERCNLILHHYDELLDDCYYKTLNIDKCLVEYISIIDIDAKFCKWNVESIFYAQHRHLLYLSFSRSVKNFFRKLF</sequence>
<evidence type="ECO:0000313" key="4">
    <source>
        <dbReference type="Proteomes" id="UP001378960"/>
    </source>
</evidence>
<feature type="compositionally biased region" description="Low complexity" evidence="1">
    <location>
        <begin position="101"/>
        <end position="111"/>
    </location>
</feature>
<feature type="region of interest" description="Disordered" evidence="1">
    <location>
        <begin position="1"/>
        <end position="111"/>
    </location>
</feature>
<reference evidence="3 4" key="1">
    <citation type="journal article" date="2023" name="Elife">
        <title>Identification of key yeast species and microbe-microbe interactions impacting larval growth of Drosophila in the wild.</title>
        <authorList>
            <person name="Mure A."/>
            <person name="Sugiura Y."/>
            <person name="Maeda R."/>
            <person name="Honda K."/>
            <person name="Sakurai N."/>
            <person name="Takahashi Y."/>
            <person name="Watada M."/>
            <person name="Katoh T."/>
            <person name="Gotoh A."/>
            <person name="Gotoh Y."/>
            <person name="Taniguchi I."/>
            <person name="Nakamura K."/>
            <person name="Hayashi T."/>
            <person name="Katayama T."/>
            <person name="Uemura T."/>
            <person name="Hattori Y."/>
        </authorList>
    </citation>
    <scope>NUCLEOTIDE SEQUENCE [LARGE SCALE GENOMIC DNA]</scope>
    <source>
        <strain evidence="3 4">PK-24</strain>
    </source>
</reference>
<protein>
    <submittedName>
        <fullName evidence="3">Uncharacterized protein</fullName>
    </submittedName>
</protein>
<evidence type="ECO:0000256" key="2">
    <source>
        <dbReference type="SAM" id="Phobius"/>
    </source>
</evidence>
<gene>
    <name evidence="3" type="ORF">DAPK24_021120</name>
</gene>
<feature type="compositionally biased region" description="Polar residues" evidence="1">
    <location>
        <begin position="54"/>
        <end position="75"/>
    </location>
</feature>
<keyword evidence="2" id="KW-0472">Membrane</keyword>
<dbReference type="EMBL" id="BTGB01000002">
    <property type="protein sequence ID" value="GMM45537.1"/>
    <property type="molecule type" value="Genomic_DNA"/>
</dbReference>
<organism evidence="3 4">
    <name type="scientific">Pichia kluyveri</name>
    <name type="common">Yeast</name>
    <dbReference type="NCBI Taxonomy" id="36015"/>
    <lineage>
        <taxon>Eukaryota</taxon>
        <taxon>Fungi</taxon>
        <taxon>Dikarya</taxon>
        <taxon>Ascomycota</taxon>
        <taxon>Saccharomycotina</taxon>
        <taxon>Pichiomycetes</taxon>
        <taxon>Pichiales</taxon>
        <taxon>Pichiaceae</taxon>
        <taxon>Pichia</taxon>
    </lineage>
</organism>
<name>A0AAV5R3G2_PICKL</name>
<feature type="compositionally biased region" description="Basic and acidic residues" evidence="1">
    <location>
        <begin position="81"/>
        <end position="99"/>
    </location>
</feature>
<keyword evidence="2" id="KW-0812">Transmembrane</keyword>
<feature type="compositionally biased region" description="Acidic residues" evidence="1">
    <location>
        <begin position="1"/>
        <end position="12"/>
    </location>
</feature>
<keyword evidence="2" id="KW-1133">Transmembrane helix</keyword>
<feature type="compositionally biased region" description="Polar residues" evidence="1">
    <location>
        <begin position="13"/>
        <end position="22"/>
    </location>
</feature>
<evidence type="ECO:0000313" key="3">
    <source>
        <dbReference type="EMBL" id="GMM45537.1"/>
    </source>
</evidence>
<accession>A0AAV5R3G2</accession>
<keyword evidence="4" id="KW-1185">Reference proteome</keyword>
<feature type="transmembrane region" description="Helical" evidence="2">
    <location>
        <begin position="133"/>
        <end position="150"/>
    </location>
</feature>
<dbReference type="Proteomes" id="UP001378960">
    <property type="component" value="Unassembled WGS sequence"/>
</dbReference>
<dbReference type="AlphaFoldDB" id="A0AAV5R3G2"/>